<dbReference type="EMBL" id="JAFJYH010000430">
    <property type="protein sequence ID" value="KAG4411893.1"/>
    <property type="molecule type" value="Genomic_DNA"/>
</dbReference>
<accession>A0A8H7T3W4</accession>
<feature type="non-terminal residue" evidence="1">
    <location>
        <position position="76"/>
    </location>
</feature>
<protein>
    <submittedName>
        <fullName evidence="1">Uncharacterized protein</fullName>
    </submittedName>
</protein>
<organism evidence="1 2">
    <name type="scientific">Cadophora malorum</name>
    <dbReference type="NCBI Taxonomy" id="108018"/>
    <lineage>
        <taxon>Eukaryota</taxon>
        <taxon>Fungi</taxon>
        <taxon>Dikarya</taxon>
        <taxon>Ascomycota</taxon>
        <taxon>Pezizomycotina</taxon>
        <taxon>Leotiomycetes</taxon>
        <taxon>Helotiales</taxon>
        <taxon>Ploettnerulaceae</taxon>
        <taxon>Cadophora</taxon>
    </lineage>
</organism>
<name>A0A8H7T3W4_9HELO</name>
<evidence type="ECO:0000313" key="1">
    <source>
        <dbReference type="EMBL" id="KAG4411893.1"/>
    </source>
</evidence>
<dbReference type="OrthoDB" id="2014201at2759"/>
<dbReference type="AlphaFoldDB" id="A0A8H7T3W4"/>
<dbReference type="Proteomes" id="UP000664132">
    <property type="component" value="Unassembled WGS sequence"/>
</dbReference>
<proteinExistence type="predicted"/>
<gene>
    <name evidence="1" type="ORF">IFR04_014984</name>
</gene>
<keyword evidence="2" id="KW-1185">Reference proteome</keyword>
<reference evidence="1" key="1">
    <citation type="submission" date="2021-02" db="EMBL/GenBank/DDBJ databases">
        <title>Genome sequence Cadophora malorum strain M34.</title>
        <authorList>
            <person name="Stefanovic E."/>
            <person name="Vu D."/>
            <person name="Scully C."/>
            <person name="Dijksterhuis J."/>
            <person name="Roader J."/>
            <person name="Houbraken J."/>
        </authorList>
    </citation>
    <scope>NUCLEOTIDE SEQUENCE</scope>
    <source>
        <strain evidence="1">M34</strain>
    </source>
</reference>
<evidence type="ECO:0000313" key="2">
    <source>
        <dbReference type="Proteomes" id="UP000664132"/>
    </source>
</evidence>
<comment type="caution">
    <text evidence="1">The sequence shown here is derived from an EMBL/GenBank/DDBJ whole genome shotgun (WGS) entry which is preliminary data.</text>
</comment>
<sequence length="76" mass="8859">GLGKGWDVEQVLSEARVVHFSDSPLPKPWLASEEQIQKFRPECTGGVGWEEDCREREAWVGFYEDFKRRRKDVCAM</sequence>